<dbReference type="PANTHER" id="PTHR35024">
    <property type="entry name" value="HYPOTHETICAL CYTOSOLIC PROTEIN"/>
    <property type="match status" value="1"/>
</dbReference>
<feature type="region of interest" description="Disordered" evidence="2">
    <location>
        <begin position="1"/>
        <end position="110"/>
    </location>
</feature>
<evidence type="ECO:0000313" key="4">
    <source>
        <dbReference type="Proteomes" id="UP000216361"/>
    </source>
</evidence>
<dbReference type="InterPro" id="IPR007607">
    <property type="entry name" value="BacA/B"/>
</dbReference>
<dbReference type="EMBL" id="NOXS01000021">
    <property type="protein sequence ID" value="OYQ21618.1"/>
    <property type="molecule type" value="Genomic_DNA"/>
</dbReference>
<evidence type="ECO:0000256" key="1">
    <source>
        <dbReference type="ARBA" id="ARBA00044755"/>
    </source>
</evidence>
<sequence length="211" mass="21945">MIFRRPKKANVPEEEASTGPASPDLQSVAPEGDGQGEAEAVSTPAPVAPPAPALSPKFEGTRKMPDYPTPSASVPPLGPSLSAPGQAPRRAAVPAVPSPGGRPEQEGKRLTVGKDISLSGEINSCDILTVEGRVDASLIGGRVIEVADGGFFKGNAEIDVAEIAGTYEGDLTVREKLTIRATGQIKGRIRYRKIEIDLGGTIIGEMELLQG</sequence>
<accession>A0A255XXA6</accession>
<dbReference type="OrthoDB" id="7349510at2"/>
<evidence type="ECO:0000256" key="2">
    <source>
        <dbReference type="SAM" id="MobiDB-lite"/>
    </source>
</evidence>
<dbReference type="RefSeq" id="WP_094407142.1">
    <property type="nucleotide sequence ID" value="NZ_BMJZ01000010.1"/>
</dbReference>
<proteinExistence type="inferred from homology"/>
<reference evidence="3 4" key="1">
    <citation type="submission" date="2017-07" db="EMBL/GenBank/DDBJ databases">
        <title>Elstera cyanobacteriorum sp. nov., a novel bacterium isolated from cyanobacterial aggregates in a eutrophic lake.</title>
        <authorList>
            <person name="Cai H."/>
        </authorList>
    </citation>
    <scope>NUCLEOTIDE SEQUENCE [LARGE SCALE GENOMIC DNA]</scope>
    <source>
        <strain evidence="3 4">TH019</strain>
    </source>
</reference>
<protein>
    <recommendedName>
        <fullName evidence="5">Cell shape determination protein CcmA</fullName>
    </recommendedName>
</protein>
<feature type="compositionally biased region" description="Low complexity" evidence="2">
    <location>
        <begin position="83"/>
        <end position="102"/>
    </location>
</feature>
<keyword evidence="4" id="KW-1185">Reference proteome</keyword>
<dbReference type="Proteomes" id="UP000216361">
    <property type="component" value="Unassembled WGS sequence"/>
</dbReference>
<dbReference type="PANTHER" id="PTHR35024:SF4">
    <property type="entry name" value="POLYMER-FORMING CYTOSKELETAL PROTEIN"/>
    <property type="match status" value="1"/>
</dbReference>
<gene>
    <name evidence="3" type="ORF">CHR90_01825</name>
</gene>
<evidence type="ECO:0008006" key="5">
    <source>
        <dbReference type="Google" id="ProtNLM"/>
    </source>
</evidence>
<dbReference type="AlphaFoldDB" id="A0A255XXA6"/>
<name>A0A255XXA6_9PROT</name>
<dbReference type="Pfam" id="PF04519">
    <property type="entry name" value="Bactofilin"/>
    <property type="match status" value="1"/>
</dbReference>
<organism evidence="3 4">
    <name type="scientific">Elstera cyanobacteriorum</name>
    <dbReference type="NCBI Taxonomy" id="2022747"/>
    <lineage>
        <taxon>Bacteria</taxon>
        <taxon>Pseudomonadati</taxon>
        <taxon>Pseudomonadota</taxon>
        <taxon>Alphaproteobacteria</taxon>
        <taxon>Rhodospirillales</taxon>
        <taxon>Rhodospirillaceae</taxon>
        <taxon>Elstera</taxon>
    </lineage>
</organism>
<comment type="similarity">
    <text evidence="1">Belongs to the bactofilin family.</text>
</comment>
<comment type="caution">
    <text evidence="3">The sequence shown here is derived from an EMBL/GenBank/DDBJ whole genome shotgun (WGS) entry which is preliminary data.</text>
</comment>
<evidence type="ECO:0000313" key="3">
    <source>
        <dbReference type="EMBL" id="OYQ21618.1"/>
    </source>
</evidence>